<dbReference type="GO" id="GO:0005925">
    <property type="term" value="C:focal adhesion"/>
    <property type="evidence" value="ECO:0007669"/>
    <property type="project" value="TreeGrafter"/>
</dbReference>
<comment type="similarity">
    <text evidence="2">Belongs to the integrin beta chain family.</text>
</comment>
<reference evidence="18" key="2">
    <citation type="submission" date="2025-08" db="UniProtKB">
        <authorList>
            <consortium name="Ensembl"/>
        </authorList>
    </citation>
    <scope>IDENTIFICATION</scope>
</reference>
<keyword evidence="3" id="KW-0245">EGF-like domain</keyword>
<dbReference type="SUPFAM" id="SSF103575">
    <property type="entry name" value="Plexin repeat"/>
    <property type="match status" value="1"/>
</dbReference>
<dbReference type="InterPro" id="IPR057243">
    <property type="entry name" value="Integrin_I-EGF_CS"/>
</dbReference>
<dbReference type="InterPro" id="IPR015812">
    <property type="entry name" value="Integrin_bsu"/>
</dbReference>
<dbReference type="InterPro" id="IPR057073">
    <property type="entry name" value="EGF_integrin_2"/>
</dbReference>
<evidence type="ECO:0000256" key="16">
    <source>
        <dbReference type="SAM" id="SignalP"/>
    </source>
</evidence>
<feature type="chain" id="PRO_5034230851" description="Integrin beta subunit tail domain-containing protein" evidence="16">
    <location>
        <begin position="21"/>
        <end position="461"/>
    </location>
</feature>
<keyword evidence="12" id="KW-0401">Integrin</keyword>
<evidence type="ECO:0000256" key="9">
    <source>
        <dbReference type="ARBA" id="ARBA00022842"/>
    </source>
</evidence>
<keyword evidence="15" id="KW-0325">Glycoprotein</keyword>
<dbReference type="Gene3D" id="2.60.40.1510">
    <property type="entry name" value="ntegrin, alpha v. Chain A, domain 3"/>
    <property type="match status" value="1"/>
</dbReference>
<dbReference type="GO" id="GO:0033627">
    <property type="term" value="P:cell adhesion mediated by integrin"/>
    <property type="evidence" value="ECO:0007669"/>
    <property type="project" value="TreeGrafter"/>
</dbReference>
<dbReference type="Gene3D" id="4.10.1240.30">
    <property type="match status" value="1"/>
</dbReference>
<name>A0A8D3C9T5_SCOMX</name>
<dbReference type="GO" id="GO:0046872">
    <property type="term" value="F:metal ion binding"/>
    <property type="evidence" value="ECO:0007669"/>
    <property type="project" value="UniProtKB-KW"/>
</dbReference>
<evidence type="ECO:0000256" key="5">
    <source>
        <dbReference type="ARBA" id="ARBA00022723"/>
    </source>
</evidence>
<dbReference type="FunFam" id="2.10.25.10:FF:000036">
    <property type="entry name" value="Integrin beta"/>
    <property type="match status" value="1"/>
</dbReference>
<dbReference type="GO" id="GO:0008305">
    <property type="term" value="C:integrin complex"/>
    <property type="evidence" value="ECO:0007669"/>
    <property type="project" value="TreeGrafter"/>
</dbReference>
<dbReference type="InterPro" id="IPR013111">
    <property type="entry name" value="EGF_extracell"/>
</dbReference>
<dbReference type="SMART" id="SM01242">
    <property type="entry name" value="Integrin_B_tail"/>
    <property type="match status" value="1"/>
</dbReference>
<dbReference type="AlphaFoldDB" id="A0A8D3C9T5"/>
<comment type="subcellular location">
    <subcellularLocation>
        <location evidence="1">Membrane</location>
        <topology evidence="1">Single-pass type I membrane protein</topology>
    </subcellularLocation>
</comment>
<dbReference type="GO" id="GO:0007160">
    <property type="term" value="P:cell-matrix adhesion"/>
    <property type="evidence" value="ECO:0007669"/>
    <property type="project" value="TreeGrafter"/>
</dbReference>
<dbReference type="GO" id="GO:0007229">
    <property type="term" value="P:integrin-mediated signaling pathway"/>
    <property type="evidence" value="ECO:0007669"/>
    <property type="project" value="UniProtKB-KW"/>
</dbReference>
<evidence type="ECO:0000256" key="14">
    <source>
        <dbReference type="ARBA" id="ARBA00023157"/>
    </source>
</evidence>
<evidence type="ECO:0000256" key="3">
    <source>
        <dbReference type="ARBA" id="ARBA00022536"/>
    </source>
</evidence>
<keyword evidence="11" id="KW-1133">Transmembrane helix</keyword>
<dbReference type="GO" id="GO:0016477">
    <property type="term" value="P:cell migration"/>
    <property type="evidence" value="ECO:0007669"/>
    <property type="project" value="TreeGrafter"/>
</dbReference>
<dbReference type="Pfam" id="PF18372">
    <property type="entry name" value="I-EGF_1"/>
    <property type="match status" value="1"/>
</dbReference>
<dbReference type="PROSITE" id="PS00243">
    <property type="entry name" value="I_EGF_1"/>
    <property type="match status" value="1"/>
</dbReference>
<organism evidence="18 19">
    <name type="scientific">Scophthalmus maximus</name>
    <name type="common">Turbot</name>
    <name type="synonym">Psetta maxima</name>
    <dbReference type="NCBI Taxonomy" id="52904"/>
    <lineage>
        <taxon>Eukaryota</taxon>
        <taxon>Metazoa</taxon>
        <taxon>Chordata</taxon>
        <taxon>Craniata</taxon>
        <taxon>Vertebrata</taxon>
        <taxon>Euteleostomi</taxon>
        <taxon>Actinopterygii</taxon>
        <taxon>Neopterygii</taxon>
        <taxon>Teleostei</taxon>
        <taxon>Neoteleostei</taxon>
        <taxon>Acanthomorphata</taxon>
        <taxon>Carangaria</taxon>
        <taxon>Pleuronectiformes</taxon>
        <taxon>Pleuronectoidei</taxon>
        <taxon>Scophthalmidae</taxon>
        <taxon>Scophthalmus</taxon>
    </lineage>
</organism>
<evidence type="ECO:0000256" key="1">
    <source>
        <dbReference type="ARBA" id="ARBA00004479"/>
    </source>
</evidence>
<dbReference type="GO" id="GO:0005178">
    <property type="term" value="F:integrin binding"/>
    <property type="evidence" value="ECO:0007669"/>
    <property type="project" value="TreeGrafter"/>
</dbReference>
<keyword evidence="8" id="KW-0106">Calcium</keyword>
<evidence type="ECO:0000256" key="7">
    <source>
        <dbReference type="ARBA" id="ARBA00022737"/>
    </source>
</evidence>
<dbReference type="SUPFAM" id="SSF69687">
    <property type="entry name" value="Integrin beta tail domain"/>
    <property type="match status" value="1"/>
</dbReference>
<evidence type="ECO:0000256" key="15">
    <source>
        <dbReference type="ARBA" id="ARBA00023180"/>
    </source>
</evidence>
<protein>
    <recommendedName>
        <fullName evidence="17">Integrin beta subunit tail domain-containing protein</fullName>
    </recommendedName>
</protein>
<dbReference type="SUPFAM" id="SSF57196">
    <property type="entry name" value="EGF/Laminin"/>
    <property type="match status" value="2"/>
</dbReference>
<dbReference type="InterPro" id="IPR012896">
    <property type="entry name" value="Integrin_bsu_tail"/>
</dbReference>
<feature type="signal peptide" evidence="16">
    <location>
        <begin position="1"/>
        <end position="20"/>
    </location>
</feature>
<dbReference type="InterPro" id="IPR032695">
    <property type="entry name" value="Integrin_dom_sf"/>
</dbReference>
<evidence type="ECO:0000256" key="11">
    <source>
        <dbReference type="ARBA" id="ARBA00022989"/>
    </source>
</evidence>
<dbReference type="Pfam" id="PF23105">
    <property type="entry name" value="EGF_integrin"/>
    <property type="match status" value="1"/>
</dbReference>
<dbReference type="Pfam" id="PF07965">
    <property type="entry name" value="Integrin_B_tail"/>
    <property type="match status" value="1"/>
</dbReference>
<keyword evidence="13" id="KW-0472">Membrane</keyword>
<evidence type="ECO:0000256" key="6">
    <source>
        <dbReference type="ARBA" id="ARBA00022729"/>
    </source>
</evidence>
<evidence type="ECO:0000313" key="19">
    <source>
        <dbReference type="Proteomes" id="UP000694558"/>
    </source>
</evidence>
<dbReference type="PANTHER" id="PTHR10082">
    <property type="entry name" value="INTEGRIN BETA SUBUNIT"/>
    <property type="match status" value="1"/>
</dbReference>
<keyword evidence="14" id="KW-1015">Disulfide bond</keyword>
<dbReference type="Pfam" id="PF07974">
    <property type="entry name" value="EGF_2"/>
    <property type="match status" value="2"/>
</dbReference>
<dbReference type="InterPro" id="IPR033760">
    <property type="entry name" value="Integrin_beta_N"/>
</dbReference>
<keyword evidence="5" id="KW-0479">Metal-binding</keyword>
<keyword evidence="7" id="KW-0677">Repeat</keyword>
<dbReference type="GeneTree" id="ENSGT01150000286919"/>
<evidence type="ECO:0000256" key="10">
    <source>
        <dbReference type="ARBA" id="ARBA00022889"/>
    </source>
</evidence>
<proteinExistence type="inferred from homology"/>
<feature type="domain" description="Integrin beta subunit tail" evidence="17">
    <location>
        <begin position="373"/>
        <end position="459"/>
    </location>
</feature>
<dbReference type="InterPro" id="IPR036349">
    <property type="entry name" value="Integrin_bsu_tail_dom_sf"/>
</dbReference>
<sequence length="461" mass="50322">MSVKLLGLCLLPALLCPSWAEKKTCLTSASSCDQCIQSGPDCAWCTAPHSNVRCHSVKGLRKAGCRKSYVYNPQGLVQVVRNEIREPTDAKALFLHPQELSLHLRPGVSQFFPLTITMPTDQPVPELTLDTSNVPVGVNITFSSVTTGNPQLVQVNVEAAQCPSMSDVSNQNRTGPWSVHITARGFSPSVKLEITLECQCECTGSREESSAACSGHGALMCGQCECNEFYTGQRCQMDIDSVFSQSEDFCRAGPNAPVCSGRGQCVASSCECEPRANPQERYSGQFCECSNFDCPYNDDRICGGHGKCECGHCICDDDWTSEDCSCSLETASCMATNQQLCNGRGMCQCGNCKCEPPYAGPTCESCPTCQNTCQQHVECVECRAFGTGKKKDRCDQECSNLSVTMVETRDEMPKPREALKFCQMISPDDSCVLYYTLSHTPSGGQATVVRTKECQRVSFRR</sequence>
<evidence type="ECO:0000259" key="17">
    <source>
        <dbReference type="SMART" id="SM01242"/>
    </source>
</evidence>
<evidence type="ECO:0000256" key="2">
    <source>
        <dbReference type="ARBA" id="ARBA00007449"/>
    </source>
</evidence>
<dbReference type="InterPro" id="IPR040622">
    <property type="entry name" value="EGF_integrin_1"/>
</dbReference>
<evidence type="ECO:0000313" key="18">
    <source>
        <dbReference type="Ensembl" id="ENSSMAP00000044043.1"/>
    </source>
</evidence>
<dbReference type="Gene3D" id="3.30.1680.10">
    <property type="entry name" value="ligand-binding face of the semaphorins, domain 2"/>
    <property type="match status" value="1"/>
</dbReference>
<evidence type="ECO:0000256" key="13">
    <source>
        <dbReference type="ARBA" id="ARBA00023136"/>
    </source>
</evidence>
<keyword evidence="6 16" id="KW-0732">Signal</keyword>
<evidence type="ECO:0000256" key="8">
    <source>
        <dbReference type="ARBA" id="ARBA00022837"/>
    </source>
</evidence>
<dbReference type="GO" id="GO:0098609">
    <property type="term" value="P:cell-cell adhesion"/>
    <property type="evidence" value="ECO:0007669"/>
    <property type="project" value="TreeGrafter"/>
</dbReference>
<reference evidence="18" key="1">
    <citation type="submission" date="2023-05" db="EMBL/GenBank/DDBJ databases">
        <title>High-quality long-read genome of Scophthalmus maximus.</title>
        <authorList>
            <person name="Lien S."/>
            <person name="Martinez P."/>
        </authorList>
    </citation>
    <scope>NUCLEOTIDE SEQUENCE [LARGE SCALE GENOMIC DNA]</scope>
</reference>
<keyword evidence="9" id="KW-0460">Magnesium</keyword>
<dbReference type="PRINTS" id="PR01186">
    <property type="entry name" value="INTEGRINB"/>
</dbReference>
<dbReference type="GO" id="GO:0009986">
    <property type="term" value="C:cell surface"/>
    <property type="evidence" value="ECO:0007669"/>
    <property type="project" value="TreeGrafter"/>
</dbReference>
<keyword evidence="10" id="KW-0130">Cell adhesion</keyword>
<accession>A0A8D3C9T5</accession>
<dbReference type="SUPFAM" id="SSF69179">
    <property type="entry name" value="Integrin domains"/>
    <property type="match status" value="1"/>
</dbReference>
<dbReference type="Ensembl" id="ENSSMAT00000068347.1">
    <property type="protein sequence ID" value="ENSSMAP00000044043.1"/>
    <property type="gene ID" value="ENSSMAG00000035925.1"/>
</dbReference>
<dbReference type="Gene3D" id="2.10.25.10">
    <property type="entry name" value="Laminin"/>
    <property type="match status" value="3"/>
</dbReference>
<keyword evidence="4" id="KW-0812">Transmembrane</keyword>
<dbReference type="PANTHER" id="PTHR10082:SF60">
    <property type="entry name" value="INTEGRIN BETA-PS"/>
    <property type="match status" value="1"/>
</dbReference>
<evidence type="ECO:0000256" key="12">
    <source>
        <dbReference type="ARBA" id="ARBA00023037"/>
    </source>
</evidence>
<dbReference type="Pfam" id="PF17205">
    <property type="entry name" value="PSI_integrin"/>
    <property type="match status" value="1"/>
</dbReference>
<evidence type="ECO:0000256" key="4">
    <source>
        <dbReference type="ARBA" id="ARBA00022692"/>
    </source>
</evidence>
<dbReference type="Proteomes" id="UP000694558">
    <property type="component" value="Chromosome 1"/>
</dbReference>